<evidence type="ECO:0000313" key="3">
    <source>
        <dbReference type="Proteomes" id="UP000054721"/>
    </source>
</evidence>
<protein>
    <submittedName>
        <fullName evidence="2">Uncharacterized protein</fullName>
    </submittedName>
</protein>
<evidence type="ECO:0000256" key="1">
    <source>
        <dbReference type="SAM" id="MobiDB-lite"/>
    </source>
</evidence>
<proteinExistence type="predicted"/>
<gene>
    <name evidence="2" type="ORF">T02_4959</name>
</gene>
<organism evidence="2 3">
    <name type="scientific">Trichinella nativa</name>
    <dbReference type="NCBI Taxonomy" id="6335"/>
    <lineage>
        <taxon>Eukaryota</taxon>
        <taxon>Metazoa</taxon>
        <taxon>Ecdysozoa</taxon>
        <taxon>Nematoda</taxon>
        <taxon>Enoplea</taxon>
        <taxon>Dorylaimia</taxon>
        <taxon>Trichinellida</taxon>
        <taxon>Trichinellidae</taxon>
        <taxon>Trichinella</taxon>
    </lineage>
</organism>
<evidence type="ECO:0000313" key="2">
    <source>
        <dbReference type="EMBL" id="KRZ55027.1"/>
    </source>
</evidence>
<dbReference type="Proteomes" id="UP000054721">
    <property type="component" value="Unassembled WGS sequence"/>
</dbReference>
<keyword evidence="3" id="KW-1185">Reference proteome</keyword>
<accession>A0A0V1L642</accession>
<feature type="compositionally biased region" description="Basic and acidic residues" evidence="1">
    <location>
        <begin position="55"/>
        <end position="64"/>
    </location>
</feature>
<name>A0A0V1L642_9BILA</name>
<feature type="region of interest" description="Disordered" evidence="1">
    <location>
        <begin position="44"/>
        <end position="81"/>
    </location>
</feature>
<dbReference type="AlphaFoldDB" id="A0A0V1L642"/>
<comment type="caution">
    <text evidence="2">The sequence shown here is derived from an EMBL/GenBank/DDBJ whole genome shotgun (WGS) entry which is preliminary data.</text>
</comment>
<dbReference type="EMBL" id="JYDW01000124">
    <property type="protein sequence ID" value="KRZ55027.1"/>
    <property type="molecule type" value="Genomic_DNA"/>
</dbReference>
<reference evidence="2 3" key="1">
    <citation type="submission" date="2015-05" db="EMBL/GenBank/DDBJ databases">
        <title>Evolution of Trichinella species and genotypes.</title>
        <authorList>
            <person name="Korhonen P.K."/>
            <person name="Edoardo P."/>
            <person name="Giuseppe L.R."/>
            <person name="Gasser R.B."/>
        </authorList>
    </citation>
    <scope>NUCLEOTIDE SEQUENCE [LARGE SCALE GENOMIC DNA]</scope>
    <source>
        <strain evidence="2">ISS10</strain>
    </source>
</reference>
<feature type="compositionally biased region" description="Polar residues" evidence="1">
    <location>
        <begin position="67"/>
        <end position="81"/>
    </location>
</feature>
<sequence>MCLGSADVSEIEEQISMTEELYRASDALQAEYLLISVSVDISGGTRLKGSASTDLKCHEHREGARTTPLSFSTASGRGSAS</sequence>